<reference evidence="2 3" key="1">
    <citation type="journal article" date="2024" name="Nat. Commun.">
        <title>Phylogenomics reveals the evolutionary origins of lichenization in chlorophyte algae.</title>
        <authorList>
            <person name="Puginier C."/>
            <person name="Libourel C."/>
            <person name="Otte J."/>
            <person name="Skaloud P."/>
            <person name="Haon M."/>
            <person name="Grisel S."/>
            <person name="Petersen M."/>
            <person name="Berrin J.G."/>
            <person name="Delaux P.M."/>
            <person name="Dal Grande F."/>
            <person name="Keller J."/>
        </authorList>
    </citation>
    <scope>NUCLEOTIDE SEQUENCE [LARGE SCALE GENOMIC DNA]</scope>
    <source>
        <strain evidence="2 3">SAG 2145</strain>
    </source>
</reference>
<dbReference type="Proteomes" id="UP001438707">
    <property type="component" value="Unassembled WGS sequence"/>
</dbReference>
<keyword evidence="3" id="KW-1185">Reference proteome</keyword>
<protein>
    <submittedName>
        <fullName evidence="2">Uncharacterized protein</fullName>
    </submittedName>
</protein>
<comment type="caution">
    <text evidence="2">The sequence shown here is derived from an EMBL/GenBank/DDBJ whole genome shotgun (WGS) entry which is preliminary data.</text>
</comment>
<sequence length="105" mass="11105">MQCCGLDGRERLAGTLVFMQKGAAPSAAFQTVMRPAQVHGTSNHQGQGRQDGEGPQAVQVSDGQPSTFDRRDILTGTSPSWPCSSSPPLNIVTGERIPGWPLSCP</sequence>
<evidence type="ECO:0000313" key="2">
    <source>
        <dbReference type="EMBL" id="KAK9834486.1"/>
    </source>
</evidence>
<feature type="region of interest" description="Disordered" evidence="1">
    <location>
        <begin position="34"/>
        <end position="105"/>
    </location>
</feature>
<proteinExistence type="predicted"/>
<feature type="compositionally biased region" description="Polar residues" evidence="1">
    <location>
        <begin position="58"/>
        <end position="67"/>
    </location>
</feature>
<accession>A0AAW1RMD5</accession>
<feature type="compositionally biased region" description="Low complexity" evidence="1">
    <location>
        <begin position="78"/>
        <end position="88"/>
    </location>
</feature>
<evidence type="ECO:0000256" key="1">
    <source>
        <dbReference type="SAM" id="MobiDB-lite"/>
    </source>
</evidence>
<name>A0AAW1RMD5_9CHLO</name>
<feature type="compositionally biased region" description="Polar residues" evidence="1">
    <location>
        <begin position="39"/>
        <end position="48"/>
    </location>
</feature>
<organism evidence="2 3">
    <name type="scientific">Apatococcus lobatus</name>
    <dbReference type="NCBI Taxonomy" id="904363"/>
    <lineage>
        <taxon>Eukaryota</taxon>
        <taxon>Viridiplantae</taxon>
        <taxon>Chlorophyta</taxon>
        <taxon>core chlorophytes</taxon>
        <taxon>Trebouxiophyceae</taxon>
        <taxon>Chlorellales</taxon>
        <taxon>Chlorellaceae</taxon>
        <taxon>Apatococcus</taxon>
    </lineage>
</organism>
<gene>
    <name evidence="2" type="ORF">WJX74_002730</name>
</gene>
<dbReference type="EMBL" id="JALJOS010000009">
    <property type="protein sequence ID" value="KAK9834486.1"/>
    <property type="molecule type" value="Genomic_DNA"/>
</dbReference>
<dbReference type="AlphaFoldDB" id="A0AAW1RMD5"/>
<evidence type="ECO:0000313" key="3">
    <source>
        <dbReference type="Proteomes" id="UP001438707"/>
    </source>
</evidence>